<dbReference type="GO" id="GO:0004035">
    <property type="term" value="F:alkaline phosphatase activity"/>
    <property type="evidence" value="ECO:0007669"/>
    <property type="project" value="TreeGrafter"/>
</dbReference>
<dbReference type="Gene3D" id="3.40.720.10">
    <property type="entry name" value="Alkaline Phosphatase, subunit A"/>
    <property type="match status" value="1"/>
</dbReference>
<dbReference type="InterPro" id="IPR017850">
    <property type="entry name" value="Alkaline_phosphatase_core_sf"/>
</dbReference>
<feature type="binding site" evidence="3">
    <location>
        <position position="317"/>
    </location>
    <ligand>
        <name>Zn(2+)</name>
        <dbReference type="ChEBI" id="CHEBI:29105"/>
        <label>2</label>
    </ligand>
</feature>
<keyword evidence="3" id="KW-0479">Metal-binding</keyword>
<evidence type="ECO:0000313" key="7">
    <source>
        <dbReference type="Proteomes" id="UP000248806"/>
    </source>
</evidence>
<feature type="binding site" evidence="3">
    <location>
        <position position="360"/>
    </location>
    <ligand>
        <name>Zn(2+)</name>
        <dbReference type="ChEBI" id="CHEBI:29105"/>
        <label>2</label>
    </ligand>
</feature>
<sequence length="442" mass="47213">MWLRRARTIGLLVTILVTIAVPAVLFAKSLLTAESKTYKQAKKVILFLGDGMGDSEITLARNYAVGAAGRLSLDRLPFVGSVTTYAVQEEKPHRPEYVTSSAASASGWSTGEKTSNRRISTTPGTDEDLPTLLELAQKAGYATGDITTADLTDATPAAAVAHVSDRDCRSPAEMKACPKDKKSAGGPGSIAEQEIDHKVNVLLGGGKKRFSQVIENGNKTLMEVAQTRGYTVVTDTAGMQKAQGKHVLGLFHDADMSLEWKGEAARPYPGSGPQTCQQNQRPANEPSLAAMTLKALELLQKSSEKGFLLQVEGASIDKQSHIMSPCQQIGETIAFDSAVKVGLDFAQTHPETLILVMADHGQTAQIIQKPEDSKQPGAFSKLITKDGSLLYVSYATAPQGKAQSHTGTQVRIAAIGPNAQKVSGVLNQTDIFDLIVETLKLR</sequence>
<feature type="binding site" evidence="3">
    <location>
        <position position="312"/>
    </location>
    <ligand>
        <name>Mg(2+)</name>
        <dbReference type="ChEBI" id="CHEBI:18420"/>
    </ligand>
</feature>
<dbReference type="Proteomes" id="UP000248806">
    <property type="component" value="Unassembled WGS sequence"/>
</dbReference>
<dbReference type="PANTHER" id="PTHR11596:SF5">
    <property type="entry name" value="ALKALINE PHOSPHATASE"/>
    <property type="match status" value="1"/>
</dbReference>
<proteinExistence type="inferred from homology"/>
<feature type="binding site" evidence="3">
    <location>
        <position position="155"/>
    </location>
    <ligand>
        <name>Mg(2+)</name>
        <dbReference type="ChEBI" id="CHEBI:18420"/>
    </ligand>
</feature>
<dbReference type="SMART" id="SM00098">
    <property type="entry name" value="alkPPc"/>
    <property type="match status" value="1"/>
</dbReference>
<comment type="cofactor">
    <cofactor evidence="3">
        <name>Zn(2+)</name>
        <dbReference type="ChEBI" id="CHEBI:29105"/>
    </cofactor>
    <text evidence="3">Binds 2 Zn(2+) ions.</text>
</comment>
<dbReference type="GO" id="GO:0046872">
    <property type="term" value="F:metal ion binding"/>
    <property type="evidence" value="ECO:0007669"/>
    <property type="project" value="UniProtKB-KW"/>
</dbReference>
<protein>
    <submittedName>
        <fullName evidence="6">Alkaline phosphatase/streptomycin-6-phosphatase</fullName>
    </submittedName>
</protein>
<dbReference type="PRINTS" id="PR00113">
    <property type="entry name" value="ALKPHPHTASE"/>
</dbReference>
<keyword evidence="3" id="KW-0862">Zinc</keyword>
<feature type="binding site" evidence="3">
    <location>
        <position position="153"/>
    </location>
    <ligand>
        <name>Mg(2+)</name>
        <dbReference type="ChEBI" id="CHEBI:18420"/>
    </ligand>
</feature>
<keyword evidence="1" id="KW-0597">Phosphoprotein</keyword>
<comment type="cofactor">
    <cofactor evidence="3">
        <name>Mg(2+)</name>
        <dbReference type="ChEBI" id="CHEBI:18420"/>
    </cofactor>
    <text evidence="3">Binds 1 Mg(2+) ion.</text>
</comment>
<feature type="binding site" evidence="3">
    <location>
        <position position="50"/>
    </location>
    <ligand>
        <name>Zn(2+)</name>
        <dbReference type="ChEBI" id="CHEBI:29105"/>
        <label>2</label>
    </ligand>
</feature>
<evidence type="ECO:0000256" key="4">
    <source>
        <dbReference type="RuleBase" id="RU003946"/>
    </source>
</evidence>
<feature type="compositionally biased region" description="Basic and acidic residues" evidence="5">
    <location>
        <begin position="171"/>
        <end position="183"/>
    </location>
</feature>
<keyword evidence="3" id="KW-0460">Magnesium</keyword>
<evidence type="ECO:0000256" key="1">
    <source>
        <dbReference type="ARBA" id="ARBA00022553"/>
    </source>
</evidence>
<organism evidence="6 7">
    <name type="scientific">Thermosporothrix hazakensis</name>
    <dbReference type="NCBI Taxonomy" id="644383"/>
    <lineage>
        <taxon>Bacteria</taxon>
        <taxon>Bacillati</taxon>
        <taxon>Chloroflexota</taxon>
        <taxon>Ktedonobacteria</taxon>
        <taxon>Ktedonobacterales</taxon>
        <taxon>Thermosporotrichaceae</taxon>
        <taxon>Thermosporothrix</taxon>
    </lineage>
</organism>
<evidence type="ECO:0000313" key="6">
    <source>
        <dbReference type="EMBL" id="PZW31999.1"/>
    </source>
</evidence>
<feature type="binding site" evidence="3">
    <location>
        <position position="50"/>
    </location>
    <ligand>
        <name>Mg(2+)</name>
        <dbReference type="ChEBI" id="CHEBI:18420"/>
    </ligand>
</feature>
<reference evidence="6 7" key="1">
    <citation type="submission" date="2018-06" db="EMBL/GenBank/DDBJ databases">
        <title>Genomic Encyclopedia of Archaeal and Bacterial Type Strains, Phase II (KMG-II): from individual species to whole genera.</title>
        <authorList>
            <person name="Goeker M."/>
        </authorList>
    </citation>
    <scope>NUCLEOTIDE SEQUENCE [LARGE SCALE GENOMIC DNA]</scope>
    <source>
        <strain evidence="6 7">ATCC BAA-1881</strain>
    </source>
</reference>
<feature type="compositionally biased region" description="Polar residues" evidence="5">
    <location>
        <begin position="107"/>
        <end position="124"/>
    </location>
</feature>
<feature type="binding site" evidence="3">
    <location>
        <position position="405"/>
    </location>
    <ligand>
        <name>Zn(2+)</name>
        <dbReference type="ChEBI" id="CHEBI:29105"/>
        <label>2</label>
    </ligand>
</feature>
<comment type="caution">
    <text evidence="6">The sequence shown here is derived from an EMBL/GenBank/DDBJ whole genome shotgun (WGS) entry which is preliminary data.</text>
</comment>
<feature type="region of interest" description="Disordered" evidence="5">
    <location>
        <begin position="93"/>
        <end position="128"/>
    </location>
</feature>
<feature type="binding site" evidence="3">
    <location>
        <position position="321"/>
    </location>
    <ligand>
        <name>Zn(2+)</name>
        <dbReference type="ChEBI" id="CHEBI:29105"/>
        <label>2</label>
    </ligand>
</feature>
<dbReference type="CDD" id="cd16012">
    <property type="entry name" value="ALP"/>
    <property type="match status" value="1"/>
</dbReference>
<dbReference type="PANTHER" id="PTHR11596">
    <property type="entry name" value="ALKALINE PHOSPHATASE"/>
    <property type="match status" value="1"/>
</dbReference>
<feature type="binding site" evidence="3">
    <location>
        <position position="359"/>
    </location>
    <ligand>
        <name>Zn(2+)</name>
        <dbReference type="ChEBI" id="CHEBI:29105"/>
        <label>2</label>
    </ligand>
</feature>
<evidence type="ECO:0000256" key="2">
    <source>
        <dbReference type="PIRSR" id="PIRSR601952-1"/>
    </source>
</evidence>
<dbReference type="EMBL" id="QKUF01000005">
    <property type="protein sequence ID" value="PZW31999.1"/>
    <property type="molecule type" value="Genomic_DNA"/>
</dbReference>
<evidence type="ECO:0000256" key="3">
    <source>
        <dbReference type="PIRSR" id="PIRSR601952-2"/>
    </source>
</evidence>
<dbReference type="SUPFAM" id="SSF53649">
    <property type="entry name" value="Alkaline phosphatase-like"/>
    <property type="match status" value="1"/>
</dbReference>
<feature type="active site" description="Phosphoserine intermediate" evidence="2">
    <location>
        <position position="101"/>
    </location>
</feature>
<gene>
    <name evidence="6" type="ORF">EI42_02025</name>
</gene>
<accession>A0A326UCJ0</accession>
<comment type="similarity">
    <text evidence="4">Belongs to the alkaline phosphatase family.</text>
</comment>
<dbReference type="InterPro" id="IPR001952">
    <property type="entry name" value="Alkaline_phosphatase"/>
</dbReference>
<keyword evidence="7" id="KW-1185">Reference proteome</keyword>
<dbReference type="AlphaFoldDB" id="A0A326UCJ0"/>
<dbReference type="Pfam" id="PF00245">
    <property type="entry name" value="Alk_phosphatase"/>
    <property type="match status" value="1"/>
</dbReference>
<name>A0A326UCJ0_THEHA</name>
<feature type="region of interest" description="Disordered" evidence="5">
    <location>
        <begin position="171"/>
        <end position="190"/>
    </location>
</feature>
<evidence type="ECO:0000256" key="5">
    <source>
        <dbReference type="SAM" id="MobiDB-lite"/>
    </source>
</evidence>